<dbReference type="AlphaFoldDB" id="A0A7X2H4Y4"/>
<protein>
    <submittedName>
        <fullName evidence="4">TetR family transcriptional regulator</fullName>
    </submittedName>
</protein>
<accession>A0A7X2H4Y4</accession>
<dbReference type="Pfam" id="PF00440">
    <property type="entry name" value="TetR_N"/>
    <property type="match status" value="1"/>
</dbReference>
<evidence type="ECO:0000259" key="3">
    <source>
        <dbReference type="PROSITE" id="PS50977"/>
    </source>
</evidence>
<sequence>MPAELSPNPNDPRVIRTRQLIMDAFAELLHTMDFNTMTISDITRKATINRATFYAHFADKYALLEALLAAAFLEYFLQRIDAEAPLTEETIQQLIFSLCDYHESSNSCVKKYDSVSLIIEENIKKRLEKFILQLITKVTDTTDEKTLETTATMLGWSIYGVTYRWNLEGRTEAPSALAQRIVPLIVNGVALLNAIGPK</sequence>
<dbReference type="PANTHER" id="PTHR43479">
    <property type="entry name" value="ACREF/ENVCD OPERON REPRESSOR-RELATED"/>
    <property type="match status" value="1"/>
</dbReference>
<organism evidence="4 5">
    <name type="scientific">Paenibacillus monticola</name>
    <dbReference type="NCBI Taxonomy" id="2666075"/>
    <lineage>
        <taxon>Bacteria</taxon>
        <taxon>Bacillati</taxon>
        <taxon>Bacillota</taxon>
        <taxon>Bacilli</taxon>
        <taxon>Bacillales</taxon>
        <taxon>Paenibacillaceae</taxon>
        <taxon>Paenibacillus</taxon>
    </lineage>
</organism>
<keyword evidence="1 2" id="KW-0238">DNA-binding</keyword>
<feature type="domain" description="HTH tetR-type" evidence="3">
    <location>
        <begin position="15"/>
        <end position="75"/>
    </location>
</feature>
<name>A0A7X2H4Y4_9BACL</name>
<dbReference type="InterPro" id="IPR001647">
    <property type="entry name" value="HTH_TetR"/>
</dbReference>
<dbReference type="PANTHER" id="PTHR43479:SF7">
    <property type="entry name" value="TETR-FAMILY TRANSCRIPTIONAL REGULATOR"/>
    <property type="match status" value="1"/>
</dbReference>
<feature type="DNA-binding region" description="H-T-H motif" evidence="2">
    <location>
        <begin position="38"/>
        <end position="57"/>
    </location>
</feature>
<evidence type="ECO:0000256" key="2">
    <source>
        <dbReference type="PROSITE-ProRule" id="PRU00335"/>
    </source>
</evidence>
<dbReference type="PROSITE" id="PS50977">
    <property type="entry name" value="HTH_TETR_2"/>
    <property type="match status" value="1"/>
</dbReference>
<dbReference type="InterPro" id="IPR050624">
    <property type="entry name" value="HTH-type_Tx_Regulator"/>
</dbReference>
<dbReference type="EMBL" id="WJXB01000003">
    <property type="protein sequence ID" value="MRN53606.1"/>
    <property type="molecule type" value="Genomic_DNA"/>
</dbReference>
<reference evidence="4 5" key="1">
    <citation type="submission" date="2019-11" db="EMBL/GenBank/DDBJ databases">
        <title>Paenibacillus monticola sp. nov., a novel PGPR strain isolated from mountain sample in China.</title>
        <authorList>
            <person name="Zhao Q."/>
            <person name="Li H.-P."/>
            <person name="Zhang J.-L."/>
        </authorList>
    </citation>
    <scope>NUCLEOTIDE SEQUENCE [LARGE SCALE GENOMIC DNA]</scope>
    <source>
        <strain evidence="4 5">LC-T2</strain>
    </source>
</reference>
<dbReference type="Proteomes" id="UP000463051">
    <property type="component" value="Unassembled WGS sequence"/>
</dbReference>
<dbReference type="GO" id="GO:0003677">
    <property type="term" value="F:DNA binding"/>
    <property type="evidence" value="ECO:0007669"/>
    <property type="project" value="UniProtKB-UniRule"/>
</dbReference>
<evidence type="ECO:0000313" key="5">
    <source>
        <dbReference type="Proteomes" id="UP000463051"/>
    </source>
</evidence>
<proteinExistence type="predicted"/>
<gene>
    <name evidence="4" type="ORF">GJB61_11420</name>
</gene>
<evidence type="ECO:0000256" key="1">
    <source>
        <dbReference type="ARBA" id="ARBA00023125"/>
    </source>
</evidence>
<dbReference type="SUPFAM" id="SSF46689">
    <property type="entry name" value="Homeodomain-like"/>
    <property type="match status" value="1"/>
</dbReference>
<dbReference type="RefSeq" id="WP_154118614.1">
    <property type="nucleotide sequence ID" value="NZ_WJXB01000003.1"/>
</dbReference>
<dbReference type="InterPro" id="IPR009057">
    <property type="entry name" value="Homeodomain-like_sf"/>
</dbReference>
<dbReference type="Gene3D" id="1.10.357.10">
    <property type="entry name" value="Tetracycline Repressor, domain 2"/>
    <property type="match status" value="1"/>
</dbReference>
<comment type="caution">
    <text evidence="4">The sequence shown here is derived from an EMBL/GenBank/DDBJ whole genome shotgun (WGS) entry which is preliminary data.</text>
</comment>
<evidence type="ECO:0000313" key="4">
    <source>
        <dbReference type="EMBL" id="MRN53606.1"/>
    </source>
</evidence>
<keyword evidence="5" id="KW-1185">Reference proteome</keyword>